<proteinExistence type="predicted"/>
<dbReference type="GO" id="GO:0009986">
    <property type="term" value="C:cell surface"/>
    <property type="evidence" value="ECO:0007669"/>
    <property type="project" value="TreeGrafter"/>
</dbReference>
<keyword evidence="6" id="KW-1185">Reference proteome</keyword>
<evidence type="ECO:0000256" key="3">
    <source>
        <dbReference type="ARBA" id="ARBA00023180"/>
    </source>
</evidence>
<dbReference type="PANTHER" id="PTHR31018">
    <property type="entry name" value="SPORULATION-SPECIFIC PROTEIN-RELATED"/>
    <property type="match status" value="1"/>
</dbReference>
<sequence>MIIPGMKLLKRCGAESRPSRPEVKFLPDLKLIHCLRVCPPVQRADRNAIAGCKVFNGSVHINEMFSGGVYLHILETMAGYLGVLDESGNVPATMAAAHLTGLILPKLQNIDTIQMIFEYYTFVQPTKTYEYPLLSLILRNKRSDIGGNVNITDCPVLTNISLAEIKSISGSISITTNNAVTDILLADATSAGGSVLLSNCATVSNFSMPVLETIGGDLTITDVANLSTITGFPSLQTIFGKAYLEGNFSTIELPTLVHAFSDFTIKSANSVFNCSKFDQFYSQHFIRGSYTCTSPSNNTSTKSSSLSTGAKAGIGVGVSFEALVVITSIVTDLVKKKNSQRKEKRERSLGGEHNGTVGTSELPQGKHHERAEAPAISSPGELYGDGVSGTSRPITRKPVAQTGCSRPIE</sequence>
<dbReference type="GO" id="GO:0031505">
    <property type="term" value="P:fungal-type cell wall organization"/>
    <property type="evidence" value="ECO:0007669"/>
    <property type="project" value="TreeGrafter"/>
</dbReference>
<comment type="subcellular location">
    <subcellularLocation>
        <location evidence="1">Cell envelope</location>
    </subcellularLocation>
</comment>
<dbReference type="GO" id="GO:0005886">
    <property type="term" value="C:plasma membrane"/>
    <property type="evidence" value="ECO:0007669"/>
    <property type="project" value="TreeGrafter"/>
</dbReference>
<dbReference type="InterPro" id="IPR051648">
    <property type="entry name" value="CWI-Assembly_Regulator"/>
</dbReference>
<dbReference type="SUPFAM" id="SSF52058">
    <property type="entry name" value="L domain-like"/>
    <property type="match status" value="2"/>
</dbReference>
<dbReference type="AlphaFoldDB" id="A0A8H4RW97"/>
<dbReference type="PANTHER" id="PTHR31018:SF3">
    <property type="entry name" value="RECEPTOR PROTEIN-TYROSINE KINASE"/>
    <property type="match status" value="1"/>
</dbReference>
<reference evidence="5 6" key="1">
    <citation type="submission" date="2020-03" db="EMBL/GenBank/DDBJ databases">
        <title>Draft Genome Sequence of Cudoniella acicularis.</title>
        <authorList>
            <person name="Buettner E."/>
            <person name="Kellner H."/>
        </authorList>
    </citation>
    <scope>NUCLEOTIDE SEQUENCE [LARGE SCALE GENOMIC DNA]</scope>
    <source>
        <strain evidence="5 6">DSM 108380</strain>
    </source>
</reference>
<protein>
    <recommendedName>
        <fullName evidence="7">Receptor L-domain domain-containing protein</fullName>
    </recommendedName>
</protein>
<evidence type="ECO:0000313" key="6">
    <source>
        <dbReference type="Proteomes" id="UP000566819"/>
    </source>
</evidence>
<evidence type="ECO:0008006" key="7">
    <source>
        <dbReference type="Google" id="ProtNLM"/>
    </source>
</evidence>
<dbReference type="EMBL" id="JAAMPI010000033">
    <property type="protein sequence ID" value="KAF4637159.1"/>
    <property type="molecule type" value="Genomic_DNA"/>
</dbReference>
<dbReference type="OrthoDB" id="536881at2759"/>
<dbReference type="Proteomes" id="UP000566819">
    <property type="component" value="Unassembled WGS sequence"/>
</dbReference>
<evidence type="ECO:0000313" key="5">
    <source>
        <dbReference type="EMBL" id="KAF4637159.1"/>
    </source>
</evidence>
<gene>
    <name evidence="5" type="ORF">G7Y89_g903</name>
</gene>
<organism evidence="5 6">
    <name type="scientific">Cudoniella acicularis</name>
    <dbReference type="NCBI Taxonomy" id="354080"/>
    <lineage>
        <taxon>Eukaryota</taxon>
        <taxon>Fungi</taxon>
        <taxon>Dikarya</taxon>
        <taxon>Ascomycota</taxon>
        <taxon>Pezizomycotina</taxon>
        <taxon>Leotiomycetes</taxon>
        <taxon>Helotiales</taxon>
        <taxon>Tricladiaceae</taxon>
        <taxon>Cudoniella</taxon>
    </lineage>
</organism>
<feature type="region of interest" description="Disordered" evidence="4">
    <location>
        <begin position="336"/>
        <end position="409"/>
    </location>
</feature>
<evidence type="ECO:0000256" key="4">
    <source>
        <dbReference type="SAM" id="MobiDB-lite"/>
    </source>
</evidence>
<name>A0A8H4RW97_9HELO</name>
<comment type="caution">
    <text evidence="5">The sequence shown here is derived from an EMBL/GenBank/DDBJ whole genome shotgun (WGS) entry which is preliminary data.</text>
</comment>
<evidence type="ECO:0000256" key="2">
    <source>
        <dbReference type="ARBA" id="ARBA00022729"/>
    </source>
</evidence>
<evidence type="ECO:0000256" key="1">
    <source>
        <dbReference type="ARBA" id="ARBA00004196"/>
    </source>
</evidence>
<keyword evidence="3" id="KW-0325">Glycoprotein</keyword>
<dbReference type="GO" id="GO:0009277">
    <property type="term" value="C:fungal-type cell wall"/>
    <property type="evidence" value="ECO:0007669"/>
    <property type="project" value="TreeGrafter"/>
</dbReference>
<feature type="compositionally biased region" description="Basic and acidic residues" evidence="4">
    <location>
        <begin position="340"/>
        <end position="350"/>
    </location>
</feature>
<accession>A0A8H4RW97</accession>
<keyword evidence="2" id="KW-0732">Signal</keyword>